<dbReference type="RefSeq" id="WP_090471167.1">
    <property type="nucleotide sequence ID" value="NZ_FOWF01000012.1"/>
</dbReference>
<name>A0A1I7H293_9FIRM</name>
<dbReference type="GO" id="GO:0003677">
    <property type="term" value="F:DNA binding"/>
    <property type="evidence" value="ECO:0007669"/>
    <property type="project" value="UniProtKB-KW"/>
</dbReference>
<reference evidence="11 12" key="1">
    <citation type="submission" date="2016-10" db="EMBL/GenBank/DDBJ databases">
        <authorList>
            <person name="de Groot N.N."/>
        </authorList>
    </citation>
    <scope>NUCLEOTIDE SEQUENCE [LARGE SCALE GENOMIC DNA]</scope>
    <source>
        <strain evidence="11 12">KHGC13</strain>
    </source>
</reference>
<evidence type="ECO:0000256" key="1">
    <source>
        <dbReference type="ARBA" id="ARBA00022722"/>
    </source>
</evidence>
<dbReference type="GO" id="GO:0006310">
    <property type="term" value="P:DNA recombination"/>
    <property type="evidence" value="ECO:0007669"/>
    <property type="project" value="TreeGrafter"/>
</dbReference>
<dbReference type="InterPro" id="IPR038726">
    <property type="entry name" value="PDDEXK_AddAB-type"/>
</dbReference>
<dbReference type="InterPro" id="IPR014017">
    <property type="entry name" value="DNA_helicase_UvrD-like_C"/>
</dbReference>
<dbReference type="Pfam" id="PF21445">
    <property type="entry name" value="ADDB_N"/>
    <property type="match status" value="1"/>
</dbReference>
<dbReference type="Gene3D" id="3.40.50.300">
    <property type="entry name" value="P-loop containing nucleotide triphosphate hydrolases"/>
    <property type="match status" value="3"/>
</dbReference>
<keyword evidence="1" id="KW-0540">Nuclease</keyword>
<evidence type="ECO:0000313" key="12">
    <source>
        <dbReference type="Proteomes" id="UP000198817"/>
    </source>
</evidence>
<evidence type="ECO:0000256" key="6">
    <source>
        <dbReference type="ARBA" id="ARBA00022839"/>
    </source>
</evidence>
<sequence length="1120" mass="127523">MLNIYYARENIEKEKFIYRTIAARGYSAENPVIVIVPDQYTLEAEQQAFRWLETESLIGLDVYSMSHLGSVILEELGGSRVTFVDKYGRQMLLTKILRDREEDLLVFRGSARKPGFIEMVNDFISQMKQYGVTPEGLDGIIDNIGKDSLLVRKLKDLRLIYGAYQSGIEGKYVDSEDYIDLYISKIGASRRVRNGSVWVYGFDSFAPKSMDMLQGLMGAAAEVNVVLTCDFQCPDEELFALTRTVMRNLEERAAEAGVPVGVKQRIPSETSLLARRPEAVAVLERELFAAAPRPCRGRPCGCTAVDSANIYGEAESAAAYVLHLLRDRGYRYRDIAIICNDQETAAPIVKRVFEEYGIDLFLDTRRSVLSSNAAVFVVSFLSVLENRWRSQDVFAALKTGLTPLEAGDIEQLELYVQKYHVRGSMWKKPFTKGESEYGPEGMERLNGFREQAAACFGGLEEVYRRKDQDYRCFVTALWRYMTEELKIPERITEMTEALDREGFPEEADEASQVWNMIGGQLDQVVELIGDTAFDGAEFLELLTAGLQNAEVGVLPSTVNDMMMGTMQRTRTGDRKALLVIGANDGVLPEKPRDDGLLGMDELEELQAAGHEICKTDSVRVSEERLAIYRNLSRPSEELWISWSQSDTEGKEMRRSGLVEDILGIFPDLSPERDVLNREDGMELVGGRASTLRHLTEGMSRAVRRGEKMDPMWKPVRDWYREHEPDRVRMLDEGLRFENRVPRLSGELTDLLFNRSRQERSLSASRLEKFALCPFSYFVRYGLVPEEERSFEAAKREIGDVYHHCIMNVTRKLSREHRWENVTEEECREIVTDAIDRESESYRDGLFRSGGREKYRAERMRDVCYETVLTLVRHARAGKISDSGYEVRFGRAAELAPIVVEVNGITIYIEGQIDRIDLLENGRVKIIDYKSGDRELKDAEVRAGRSLQLMLYMSAARENGRRKPAGVFYFHIQEPRAKMDKASGRVPLPEEPADPVPADPFLAEVEKEIRKQFRLKGRMVDDPETVEEIAGEFQKTSEVVNLTRSRDGGLRGDVMTEAEFEELEQAAAEKVVSLCADLAGGRIDIRPMKEGDWTACQYCDYQSVCRFDRSFRGCRYEEIDE</sequence>
<gene>
    <name evidence="11" type="ORF">SAMN05216508_11131</name>
</gene>
<keyword evidence="12" id="KW-1185">Reference proteome</keyword>
<keyword evidence="8" id="KW-0238">DNA-binding</keyword>
<protein>
    <submittedName>
        <fullName evidence="11">DNA helicase/exodeoxyribonuclease V, subunit B</fullName>
    </submittedName>
</protein>
<dbReference type="GO" id="GO:0004386">
    <property type="term" value="F:helicase activity"/>
    <property type="evidence" value="ECO:0007669"/>
    <property type="project" value="UniProtKB-KW"/>
</dbReference>
<dbReference type="Gene3D" id="3.90.320.10">
    <property type="match status" value="1"/>
</dbReference>
<accession>A0A1I7H293</accession>
<dbReference type="GO" id="GO:0005524">
    <property type="term" value="F:ATP binding"/>
    <property type="evidence" value="ECO:0007669"/>
    <property type="project" value="UniProtKB-KW"/>
</dbReference>
<dbReference type="InterPro" id="IPR049035">
    <property type="entry name" value="ADDB_N"/>
</dbReference>
<dbReference type="PANTHER" id="PTHR30591">
    <property type="entry name" value="RECBCD ENZYME SUBUNIT RECC"/>
    <property type="match status" value="1"/>
</dbReference>
<dbReference type="InterPro" id="IPR011604">
    <property type="entry name" value="PDDEXK-like_dom_sf"/>
</dbReference>
<evidence type="ECO:0000256" key="4">
    <source>
        <dbReference type="ARBA" id="ARBA00022801"/>
    </source>
</evidence>
<keyword evidence="9" id="KW-0234">DNA repair</keyword>
<evidence type="ECO:0000256" key="2">
    <source>
        <dbReference type="ARBA" id="ARBA00022741"/>
    </source>
</evidence>
<dbReference type="PROSITE" id="PS51217">
    <property type="entry name" value="UVRD_HELICASE_CTER"/>
    <property type="match status" value="1"/>
</dbReference>
<keyword evidence="2" id="KW-0547">Nucleotide-binding</keyword>
<dbReference type="AlphaFoldDB" id="A0A1I7H293"/>
<organism evidence="11 12">
    <name type="scientific">Eubacterium pyruvativorans</name>
    <dbReference type="NCBI Taxonomy" id="155865"/>
    <lineage>
        <taxon>Bacteria</taxon>
        <taxon>Bacillati</taxon>
        <taxon>Bacillota</taxon>
        <taxon>Clostridia</taxon>
        <taxon>Eubacteriales</taxon>
        <taxon>Eubacteriaceae</taxon>
        <taxon>Eubacterium</taxon>
    </lineage>
</organism>
<feature type="domain" description="UvrD-like helicase C-terminal" evidence="10">
    <location>
        <begin position="268"/>
        <end position="585"/>
    </location>
</feature>
<dbReference type="PANTHER" id="PTHR30591:SF1">
    <property type="entry name" value="RECBCD ENZYME SUBUNIT RECC"/>
    <property type="match status" value="1"/>
</dbReference>
<dbReference type="GO" id="GO:0006281">
    <property type="term" value="P:DNA repair"/>
    <property type="evidence" value="ECO:0007669"/>
    <property type="project" value="UniProtKB-KW"/>
</dbReference>
<dbReference type="EMBL" id="FPBT01000011">
    <property type="protein sequence ID" value="SFU54819.1"/>
    <property type="molecule type" value="Genomic_DNA"/>
</dbReference>
<keyword evidence="5 11" id="KW-0347">Helicase</keyword>
<evidence type="ECO:0000313" key="11">
    <source>
        <dbReference type="EMBL" id="SFU54819.1"/>
    </source>
</evidence>
<proteinExistence type="predicted"/>
<evidence type="ECO:0000256" key="9">
    <source>
        <dbReference type="ARBA" id="ARBA00023204"/>
    </source>
</evidence>
<dbReference type="GO" id="GO:0004527">
    <property type="term" value="F:exonuclease activity"/>
    <property type="evidence" value="ECO:0007669"/>
    <property type="project" value="UniProtKB-KW"/>
</dbReference>
<keyword evidence="3" id="KW-0227">DNA damage</keyword>
<dbReference type="OrthoDB" id="9758506at2"/>
<evidence type="ECO:0000256" key="8">
    <source>
        <dbReference type="ARBA" id="ARBA00023125"/>
    </source>
</evidence>
<keyword evidence="4" id="KW-0378">Hydrolase</keyword>
<dbReference type="Proteomes" id="UP000198817">
    <property type="component" value="Unassembled WGS sequence"/>
</dbReference>
<dbReference type="InterPro" id="IPR027417">
    <property type="entry name" value="P-loop_NTPase"/>
</dbReference>
<evidence type="ECO:0000256" key="5">
    <source>
        <dbReference type="ARBA" id="ARBA00022806"/>
    </source>
</evidence>
<evidence type="ECO:0000259" key="10">
    <source>
        <dbReference type="PROSITE" id="PS51217"/>
    </source>
</evidence>
<evidence type="ECO:0000256" key="7">
    <source>
        <dbReference type="ARBA" id="ARBA00022840"/>
    </source>
</evidence>
<keyword evidence="7" id="KW-0067">ATP-binding</keyword>
<dbReference type="Pfam" id="PF12705">
    <property type="entry name" value="PDDEXK_1"/>
    <property type="match status" value="1"/>
</dbReference>
<keyword evidence="6" id="KW-0269">Exonuclease</keyword>
<evidence type="ECO:0000256" key="3">
    <source>
        <dbReference type="ARBA" id="ARBA00022763"/>
    </source>
</evidence>
<dbReference type="SUPFAM" id="SSF52540">
    <property type="entry name" value="P-loop containing nucleoside triphosphate hydrolases"/>
    <property type="match status" value="1"/>
</dbReference>
<dbReference type="STRING" id="155865.SAMN05216515_11231"/>